<name>A0A2U1N3L8_ARTAN</name>
<keyword evidence="2" id="KW-1185">Reference proteome</keyword>
<keyword evidence="1" id="KW-0378">Hydrolase</keyword>
<protein>
    <submittedName>
        <fullName evidence="1">P-loop containing nucleoside triphosphate hydrolases superfamily protein</fullName>
    </submittedName>
</protein>
<proteinExistence type="predicted"/>
<sequence>MSGHDPDRSPLDPRYFSGSVWLEYHIVVDSQKLNLEAMGLVRVTRNPVVLSTDRGGCSVEDFCNQIHISLVKEVKYVCRARMQSGLPGILTPMLEVKGTTLLRFHKKESEGRGRFKMHITGPDRIADRVKKAPLKN</sequence>
<gene>
    <name evidence="1" type="ORF">CTI12_AA312320</name>
</gene>
<dbReference type="Proteomes" id="UP000245207">
    <property type="component" value="Unassembled WGS sequence"/>
</dbReference>
<dbReference type="Gene3D" id="3.10.20.30">
    <property type="match status" value="1"/>
</dbReference>
<dbReference type="EMBL" id="PKPP01003707">
    <property type="protein sequence ID" value="PWA68093.1"/>
    <property type="molecule type" value="Genomic_DNA"/>
</dbReference>
<dbReference type="STRING" id="35608.A0A2U1N3L8"/>
<organism evidence="1 2">
    <name type="scientific">Artemisia annua</name>
    <name type="common">Sweet wormwood</name>
    <dbReference type="NCBI Taxonomy" id="35608"/>
    <lineage>
        <taxon>Eukaryota</taxon>
        <taxon>Viridiplantae</taxon>
        <taxon>Streptophyta</taxon>
        <taxon>Embryophyta</taxon>
        <taxon>Tracheophyta</taxon>
        <taxon>Spermatophyta</taxon>
        <taxon>Magnoliopsida</taxon>
        <taxon>eudicotyledons</taxon>
        <taxon>Gunneridae</taxon>
        <taxon>Pentapetalae</taxon>
        <taxon>asterids</taxon>
        <taxon>campanulids</taxon>
        <taxon>Asterales</taxon>
        <taxon>Asteraceae</taxon>
        <taxon>Asteroideae</taxon>
        <taxon>Anthemideae</taxon>
        <taxon>Artemisiinae</taxon>
        <taxon>Artemisia</taxon>
    </lineage>
</organism>
<evidence type="ECO:0000313" key="1">
    <source>
        <dbReference type="EMBL" id="PWA68093.1"/>
    </source>
</evidence>
<evidence type="ECO:0000313" key="2">
    <source>
        <dbReference type="Proteomes" id="UP000245207"/>
    </source>
</evidence>
<reference evidence="1 2" key="1">
    <citation type="journal article" date="2018" name="Mol. Plant">
        <title>The genome of Artemisia annua provides insight into the evolution of Asteraceae family and artemisinin biosynthesis.</title>
        <authorList>
            <person name="Shen Q."/>
            <person name="Zhang L."/>
            <person name="Liao Z."/>
            <person name="Wang S."/>
            <person name="Yan T."/>
            <person name="Shi P."/>
            <person name="Liu M."/>
            <person name="Fu X."/>
            <person name="Pan Q."/>
            <person name="Wang Y."/>
            <person name="Lv Z."/>
            <person name="Lu X."/>
            <person name="Zhang F."/>
            <person name="Jiang W."/>
            <person name="Ma Y."/>
            <person name="Chen M."/>
            <person name="Hao X."/>
            <person name="Li L."/>
            <person name="Tang Y."/>
            <person name="Lv G."/>
            <person name="Zhou Y."/>
            <person name="Sun X."/>
            <person name="Brodelius P.E."/>
            <person name="Rose J.K.C."/>
            <person name="Tang K."/>
        </authorList>
    </citation>
    <scope>NUCLEOTIDE SEQUENCE [LARGE SCALE GENOMIC DNA]</scope>
    <source>
        <strain evidence="2">cv. Huhao1</strain>
        <tissue evidence="1">Leaf</tissue>
    </source>
</reference>
<comment type="caution">
    <text evidence="1">The sequence shown here is derived from an EMBL/GenBank/DDBJ whole genome shotgun (WGS) entry which is preliminary data.</text>
</comment>
<dbReference type="AlphaFoldDB" id="A0A2U1N3L8"/>
<dbReference type="InterPro" id="IPR012675">
    <property type="entry name" value="Beta-grasp_dom_sf"/>
</dbReference>
<dbReference type="GO" id="GO:0016787">
    <property type="term" value="F:hydrolase activity"/>
    <property type="evidence" value="ECO:0007669"/>
    <property type="project" value="UniProtKB-KW"/>
</dbReference>
<accession>A0A2U1N3L8</accession>